<feature type="transmembrane region" description="Helical" evidence="1">
    <location>
        <begin position="118"/>
        <end position="140"/>
    </location>
</feature>
<comment type="caution">
    <text evidence="2">The sequence shown here is derived from an EMBL/GenBank/DDBJ whole genome shotgun (WGS) entry which is preliminary data.</text>
</comment>
<protein>
    <recommendedName>
        <fullName evidence="4">DUF4386 family protein</fullName>
    </recommendedName>
</protein>
<gene>
    <name evidence="2" type="ORF">FCK90_06985</name>
</gene>
<evidence type="ECO:0000313" key="3">
    <source>
        <dbReference type="Proteomes" id="UP000325957"/>
    </source>
</evidence>
<proteinExistence type="predicted"/>
<evidence type="ECO:0008006" key="4">
    <source>
        <dbReference type="Google" id="ProtNLM"/>
    </source>
</evidence>
<keyword evidence="1" id="KW-0812">Transmembrane</keyword>
<evidence type="ECO:0000256" key="1">
    <source>
        <dbReference type="SAM" id="Phobius"/>
    </source>
</evidence>
<sequence length="201" mass="20574">MLALGNALVNFTPGWSDAASTAEVVTVAATHPVLTEVVIGTGILAVLLIVPGIWAVTARLAHRTPRLAAVGGWMMASGYVCALVLSTDSMMALLVASSDLSPEQFGSAVDGQTLVTQVALYSAFGLGALGGGIVLAIAMLRQQGDVPKWAGWLLLASEPIRVAGLMLGIPIGPPLASLLILAAFAAVLLARRRVTPVQSAQ</sequence>
<accession>A0A5J5L038</accession>
<dbReference type="RefSeq" id="WP_158033578.1">
    <property type="nucleotide sequence ID" value="NZ_ML708615.1"/>
</dbReference>
<reference evidence="2 3" key="1">
    <citation type="submission" date="2019-05" db="EMBL/GenBank/DDBJ databases">
        <title>Kocuria coralli sp. nov., a novel actinobacterium isolated from coral reef seawater.</title>
        <authorList>
            <person name="Li J."/>
        </authorList>
    </citation>
    <scope>NUCLEOTIDE SEQUENCE [LARGE SCALE GENOMIC DNA]</scope>
    <source>
        <strain evidence="2 3">SCSIO 13007</strain>
    </source>
</reference>
<keyword evidence="1" id="KW-0472">Membrane</keyword>
<evidence type="ECO:0000313" key="2">
    <source>
        <dbReference type="EMBL" id="KAA9394555.1"/>
    </source>
</evidence>
<dbReference type="OrthoDB" id="4965767at2"/>
<keyword evidence="1" id="KW-1133">Transmembrane helix</keyword>
<dbReference type="AlphaFoldDB" id="A0A5J5L038"/>
<dbReference type="EMBL" id="SZWF01000006">
    <property type="protein sequence ID" value="KAA9394555.1"/>
    <property type="molecule type" value="Genomic_DNA"/>
</dbReference>
<organism evidence="2 3">
    <name type="scientific">Kocuria coralli</name>
    <dbReference type="NCBI Taxonomy" id="1461025"/>
    <lineage>
        <taxon>Bacteria</taxon>
        <taxon>Bacillati</taxon>
        <taxon>Actinomycetota</taxon>
        <taxon>Actinomycetes</taxon>
        <taxon>Micrococcales</taxon>
        <taxon>Micrococcaceae</taxon>
        <taxon>Kocuria</taxon>
    </lineage>
</organism>
<feature type="transmembrane region" description="Helical" evidence="1">
    <location>
        <begin position="175"/>
        <end position="191"/>
    </location>
</feature>
<name>A0A5J5L038_9MICC</name>
<dbReference type="Proteomes" id="UP000325957">
    <property type="component" value="Unassembled WGS sequence"/>
</dbReference>
<feature type="transmembrane region" description="Helical" evidence="1">
    <location>
        <begin position="37"/>
        <end position="61"/>
    </location>
</feature>
<keyword evidence="3" id="KW-1185">Reference proteome</keyword>